<dbReference type="Proteomes" id="UP000287033">
    <property type="component" value="Unassembled WGS sequence"/>
</dbReference>
<dbReference type="EMBL" id="BEZZ01185191">
    <property type="protein sequence ID" value="GCC46227.1"/>
    <property type="molecule type" value="Genomic_DNA"/>
</dbReference>
<accession>A0A401TUC6</accession>
<evidence type="ECO:0000313" key="2">
    <source>
        <dbReference type="Proteomes" id="UP000287033"/>
    </source>
</evidence>
<dbReference type="AlphaFoldDB" id="A0A401TUC6"/>
<reference evidence="1 2" key="1">
    <citation type="journal article" date="2018" name="Nat. Ecol. Evol.">
        <title>Shark genomes provide insights into elasmobranch evolution and the origin of vertebrates.</title>
        <authorList>
            <person name="Hara Y"/>
            <person name="Yamaguchi K"/>
            <person name="Onimaru K"/>
            <person name="Kadota M"/>
            <person name="Koyanagi M"/>
            <person name="Keeley SD"/>
            <person name="Tatsumi K"/>
            <person name="Tanaka K"/>
            <person name="Motone F"/>
            <person name="Kageyama Y"/>
            <person name="Nozu R"/>
            <person name="Adachi N"/>
            <person name="Nishimura O"/>
            <person name="Nakagawa R"/>
            <person name="Tanegashima C"/>
            <person name="Kiyatake I"/>
            <person name="Matsumoto R"/>
            <person name="Murakumo K"/>
            <person name="Nishida K"/>
            <person name="Terakita A"/>
            <person name="Kuratani S"/>
            <person name="Sato K"/>
            <person name="Hyodo S Kuraku.S."/>
        </authorList>
    </citation>
    <scope>NUCLEOTIDE SEQUENCE [LARGE SCALE GENOMIC DNA]</scope>
</reference>
<gene>
    <name evidence="1" type="ORF">chiPu_0030505</name>
</gene>
<protein>
    <submittedName>
        <fullName evidence="1">Uncharacterized protein</fullName>
    </submittedName>
</protein>
<comment type="caution">
    <text evidence="1">The sequence shown here is derived from an EMBL/GenBank/DDBJ whole genome shotgun (WGS) entry which is preliminary data.</text>
</comment>
<proteinExistence type="predicted"/>
<sequence>MNIASAFPTSTLRKADIHCIDVSAVSAPPITQNRGSARTIHPAVGTACFRTQTLSGGRHMTQDHVWYVSFVDQRDAPPDRNARRTATFKSEQEAKQFTRTLAQDHRVKSLSAGTINPHQPKRVVGSREIGRWLGDI</sequence>
<name>A0A401TUC6_CHIPU</name>
<evidence type="ECO:0000313" key="1">
    <source>
        <dbReference type="EMBL" id="GCC46227.1"/>
    </source>
</evidence>
<keyword evidence="2" id="KW-1185">Reference proteome</keyword>
<organism evidence="1 2">
    <name type="scientific">Chiloscyllium punctatum</name>
    <name type="common">Brownbanded bambooshark</name>
    <name type="synonym">Hemiscyllium punctatum</name>
    <dbReference type="NCBI Taxonomy" id="137246"/>
    <lineage>
        <taxon>Eukaryota</taxon>
        <taxon>Metazoa</taxon>
        <taxon>Chordata</taxon>
        <taxon>Craniata</taxon>
        <taxon>Vertebrata</taxon>
        <taxon>Chondrichthyes</taxon>
        <taxon>Elasmobranchii</taxon>
        <taxon>Galeomorphii</taxon>
        <taxon>Galeoidea</taxon>
        <taxon>Orectolobiformes</taxon>
        <taxon>Hemiscylliidae</taxon>
        <taxon>Chiloscyllium</taxon>
    </lineage>
</organism>